<dbReference type="GO" id="GO:0005643">
    <property type="term" value="C:nuclear pore"/>
    <property type="evidence" value="ECO:0007669"/>
    <property type="project" value="UniProtKB-ARBA"/>
</dbReference>
<dbReference type="PANTHER" id="PTHR21286:SF0">
    <property type="entry name" value="NUCLEAR PORE COMPLEX PROTEIN NUP160"/>
    <property type="match status" value="1"/>
</dbReference>
<accession>A0A1J8QED4</accession>
<feature type="region of interest" description="Disordered" evidence="4">
    <location>
        <begin position="31"/>
        <end position="53"/>
    </location>
</feature>
<reference evidence="8 9" key="1">
    <citation type="submission" date="2016-03" db="EMBL/GenBank/DDBJ databases">
        <title>Comparative genomics of the ectomycorrhizal sister species Rhizopogon vinicolor and Rhizopogon vesiculosus (Basidiomycota: Boletales) reveals a divergence of the mating type B locus.</title>
        <authorList>
            <person name="Mujic A.B."/>
            <person name="Kuo A."/>
            <person name="Tritt A."/>
            <person name="Lipzen A."/>
            <person name="Chen C."/>
            <person name="Johnson J."/>
            <person name="Sharma A."/>
            <person name="Barry K."/>
            <person name="Grigoriev I.V."/>
            <person name="Spatafora J.W."/>
        </authorList>
    </citation>
    <scope>NUCLEOTIDE SEQUENCE [LARGE SCALE GENOMIC DNA]</scope>
    <source>
        <strain evidence="8 9">AM-OR11-056</strain>
    </source>
</reference>
<dbReference type="STRING" id="180088.A0A1J8QED4"/>
<evidence type="ECO:0000259" key="5">
    <source>
        <dbReference type="Pfam" id="PF11715"/>
    </source>
</evidence>
<dbReference type="Proteomes" id="UP000183567">
    <property type="component" value="Unassembled WGS sequence"/>
</dbReference>
<evidence type="ECO:0000256" key="1">
    <source>
        <dbReference type="ARBA" id="ARBA00004123"/>
    </source>
</evidence>
<evidence type="ECO:0000259" key="6">
    <source>
        <dbReference type="Pfam" id="PF23300"/>
    </source>
</evidence>
<dbReference type="Pfam" id="PF23300">
    <property type="entry name" value="HEAT_Nup120"/>
    <property type="match status" value="1"/>
</dbReference>
<feature type="domain" description="NUP160 C-terminal TPR" evidence="7">
    <location>
        <begin position="1181"/>
        <end position="1389"/>
    </location>
</feature>
<dbReference type="GO" id="GO:0017056">
    <property type="term" value="F:structural constituent of nuclear pore"/>
    <property type="evidence" value="ECO:0007669"/>
    <property type="project" value="TreeGrafter"/>
</dbReference>
<evidence type="ECO:0008006" key="10">
    <source>
        <dbReference type="Google" id="ProtNLM"/>
    </source>
</evidence>
<protein>
    <recommendedName>
        <fullName evidence="10">Nuclear pore complex protein Nup160</fullName>
    </recommendedName>
</protein>
<evidence type="ECO:0000256" key="3">
    <source>
        <dbReference type="ARBA" id="ARBA00023242"/>
    </source>
</evidence>
<gene>
    <name evidence="8" type="ORF">AZE42_02989</name>
</gene>
<evidence type="ECO:0000256" key="4">
    <source>
        <dbReference type="SAM" id="MobiDB-lite"/>
    </source>
</evidence>
<dbReference type="InterPro" id="IPR021717">
    <property type="entry name" value="Nucleoporin_Nup160"/>
</dbReference>
<sequence length="1395" mass="155819">MNSNKILVAAQLSTLYPSSNAVSHVLQTERRNLPLPPPHTDTDSSSEHASYSSTFHAPHTGTILLRVIHGGLILELVSLSTDVPPIRFVFPSAVLPAPAIFQWGDKELHILAVTSSGSLFRLVLPTVNPTRLWHDPLPKQWNREYLIKNASEHFSGVVQVQGLLCVAIGLTNGSLIRIEAEHIGDDSFHDLWTELVYSPSSFLGTLTSYLPSLQSSSSAGSEILSVATRPQPTELGHVWTLSRDRTLRLWTAKGGCVASKTLSSSEKASSNSYTVFNGIKSELLGAEPRNLLRIFGNGGDDETTYAVAFTPTPSYPPSGGYFQLVATDSDQLREVQTVECSTASAHCHLQDFVINDDFLYALWECQGSSMAERTRLNLSASSGSHHSIWETATYGEESDLTPTYLDELLRSPGSLTDKFMTAILRPGVFSPLTIRTAIEQYTDACLSVSGPHPPSQLTSSYSTTAENIAAVVGCTVTLMQDAQTGALQHDRYWNALKRDWEGFVARCREVERSARWPLGLGKGKSRDEVIIIERERVGVIVKEDLPLTVHRYLSDSLPVEPHFSVLDILWTLCDTIGHEALQNLETRIVEILHQEIAFSIVDIIQDQAQRFNFKATLDEPSETSIIARLQGIEDLDGAVRIILDLVAGFEQEVKREEDEVELLLPSNRSDWTTALSASYISTAVHARYDICMALVTLLFFLADDLKEWDPSLVEEVFAVFRGLAMLQSVARQPAADTGGEQDAPDELLTTDDVIARMSNMHVSRNQARFVPTFSLLHRLTAQSGETTELPRAAHRFLDATGILQSTSPARVTQFEALFCERLRLLGYHEVAREMLAWLPRTPGVVFIAACLHINTGRPEDAAQLMEKVAGSFGKDTASNQHFRANLPSLGHDTGLSPEDAETLSSILPGAVLFDSEFTFYIHASAIFRSNGLTQQETSFIRLALSVAPPDVDTSELWFSLIRGYIDLGYYEDAYSAIVATPYDSVKRECISQLVYRMCEESTIEQLMSFNFATFSAEIEDALAFKARNTDPRARPFYSRILYTWYTHRGDHRNAARTMYQRARKLQENAAQSIDVISLMEEQLEAYLLAINSLSLLDTKCAWVVTQALPSIMIDVESHKRRKLSKHIPDSTFTGDKPDSEIVDLSNIKYDYMLLLVHKLDFYFLRRADVYTTPSDVLLSPASIVLRLGQANHFDMAMATARSLDVDMSELFAILTNQCLRLSRNPDTVLQEDTSDWLLTDDVSSWPGSPADRGWRYLRVTLERHDSTETDYRYGKTAFETILSSDRSSPPPPWLVHSLEENHHEYLIRTTLRYDIIESALEHTLSLLRKANTALARAPQKAASVTWLPYTLIDQVLVAASTQNDLTTRGQRLRSELQTEVSNRVKRMQKMSRFAV</sequence>
<dbReference type="Pfam" id="PF23347">
    <property type="entry name" value="TPR_Nup160_C"/>
    <property type="match status" value="1"/>
</dbReference>
<keyword evidence="2" id="KW-0813">Transport</keyword>
<evidence type="ECO:0000256" key="2">
    <source>
        <dbReference type="ARBA" id="ARBA00022448"/>
    </source>
</evidence>
<organism evidence="8 9">
    <name type="scientific">Rhizopogon vesiculosus</name>
    <dbReference type="NCBI Taxonomy" id="180088"/>
    <lineage>
        <taxon>Eukaryota</taxon>
        <taxon>Fungi</taxon>
        <taxon>Dikarya</taxon>
        <taxon>Basidiomycota</taxon>
        <taxon>Agaricomycotina</taxon>
        <taxon>Agaricomycetes</taxon>
        <taxon>Agaricomycetidae</taxon>
        <taxon>Boletales</taxon>
        <taxon>Suillineae</taxon>
        <taxon>Rhizopogonaceae</taxon>
        <taxon>Rhizopogon</taxon>
    </lineage>
</organism>
<feature type="domain" description="Nucleoporin nup120-like HEAT repeat" evidence="6">
    <location>
        <begin position="818"/>
        <end position="999"/>
    </location>
</feature>
<dbReference type="InterPro" id="IPR059141">
    <property type="entry name" value="Beta-prop_Nup120_160"/>
</dbReference>
<keyword evidence="9" id="KW-1185">Reference proteome</keyword>
<name>A0A1J8QED4_9AGAM</name>
<dbReference type="InterPro" id="IPR056536">
    <property type="entry name" value="TPR_NUP160_C"/>
</dbReference>
<evidence type="ECO:0000313" key="9">
    <source>
        <dbReference type="Proteomes" id="UP000183567"/>
    </source>
</evidence>
<dbReference type="Pfam" id="PF11715">
    <property type="entry name" value="Beta-prop_Nup120_160"/>
    <property type="match status" value="1"/>
</dbReference>
<dbReference type="EMBL" id="LVVM01006558">
    <property type="protein sequence ID" value="OJA07762.1"/>
    <property type="molecule type" value="Genomic_DNA"/>
</dbReference>
<keyword evidence="3" id="KW-0539">Nucleus</keyword>
<dbReference type="PANTHER" id="PTHR21286">
    <property type="entry name" value="NUCLEAR PORE COMPLEX PROTEIN NUP160"/>
    <property type="match status" value="1"/>
</dbReference>
<comment type="caution">
    <text evidence="8">The sequence shown here is derived from an EMBL/GenBank/DDBJ whole genome shotgun (WGS) entry which is preliminary data.</text>
</comment>
<evidence type="ECO:0000313" key="8">
    <source>
        <dbReference type="EMBL" id="OJA07762.1"/>
    </source>
</evidence>
<dbReference type="OrthoDB" id="67716at2759"/>
<feature type="domain" description="Nucleoporin Nup120/160 beta-propeller" evidence="5">
    <location>
        <begin position="62"/>
        <end position="541"/>
    </location>
</feature>
<dbReference type="InterPro" id="IPR056548">
    <property type="entry name" value="HEAT_Nup120"/>
</dbReference>
<comment type="subcellular location">
    <subcellularLocation>
        <location evidence="1">Nucleus</location>
    </subcellularLocation>
</comment>
<evidence type="ECO:0000259" key="7">
    <source>
        <dbReference type="Pfam" id="PF23347"/>
    </source>
</evidence>
<proteinExistence type="predicted"/>